<gene>
    <name evidence="5 7" type="primary">rplX</name>
</gene>
<dbReference type="Pfam" id="PF17136">
    <property type="entry name" value="ribosomal_L24"/>
    <property type="match status" value="1"/>
</dbReference>
<dbReference type="InterPro" id="IPR057264">
    <property type="entry name" value="Ribosomal_uL24_C"/>
</dbReference>
<evidence type="ECO:0000256" key="1">
    <source>
        <dbReference type="ARBA" id="ARBA00010618"/>
    </source>
</evidence>
<dbReference type="GO" id="GO:1990904">
    <property type="term" value="C:ribonucleoprotein complex"/>
    <property type="evidence" value="ECO:0007669"/>
    <property type="project" value="UniProtKB-KW"/>
</dbReference>
<name>I6TTQ5_PHYVT</name>
<keyword evidence="3 5" id="KW-0687">Ribonucleoprotein</keyword>
<dbReference type="PANTHER" id="PTHR12903">
    <property type="entry name" value="MITOCHONDRIAL RIBOSOMAL PROTEIN L24"/>
    <property type="match status" value="1"/>
</dbReference>
<keyword evidence="5" id="KW-0699">rRNA-binding</keyword>
<protein>
    <recommendedName>
        <fullName evidence="4 5">Large ribosomal subunit protein uL24</fullName>
    </recommendedName>
</protein>
<comment type="similarity">
    <text evidence="1 5">Belongs to the universal ribosomal protein uL24 family.</text>
</comment>
<evidence type="ECO:0000313" key="8">
    <source>
        <dbReference type="EMBL" id="AFN02569.1"/>
    </source>
</evidence>
<comment type="function">
    <text evidence="5">One of two assembly initiator proteins, it binds directly to the 5'-end of the 23S rRNA, where it nucleates assembly of the 50S subunit.</text>
</comment>
<sequence length="115" mass="12965">MMYIKVGDIVAIISGKDRFFIDEKGNKTVKTGKVIKIFFKEQKVLVEGVNIATKHKNPSKDEKKGNIVKEEMPIHISNVALIDPEKNIPTRVGFRHESGKKVRYSKKTGVLLDVS</sequence>
<dbReference type="GO" id="GO:0005840">
    <property type="term" value="C:ribosome"/>
    <property type="evidence" value="ECO:0007669"/>
    <property type="project" value="UniProtKB-KW"/>
</dbReference>
<dbReference type="NCBIfam" id="TIGR01079">
    <property type="entry name" value="rplX_bact"/>
    <property type="match status" value="1"/>
</dbReference>
<keyword evidence="5" id="KW-0694">RNA-binding</keyword>
<dbReference type="InterPro" id="IPR014722">
    <property type="entry name" value="Rib_uL2_dom2"/>
</dbReference>
<dbReference type="Gene3D" id="2.30.30.30">
    <property type="match status" value="1"/>
</dbReference>
<dbReference type="SUPFAM" id="SSF50104">
    <property type="entry name" value="Translation proteins SH3-like domain"/>
    <property type="match status" value="1"/>
</dbReference>
<keyword evidence="2 5" id="KW-0689">Ribosomal protein</keyword>
<dbReference type="HAMAP" id="MF_01326_B">
    <property type="entry name" value="Ribosomal_uL24_B"/>
    <property type="match status" value="1"/>
</dbReference>
<evidence type="ECO:0000256" key="2">
    <source>
        <dbReference type="ARBA" id="ARBA00022980"/>
    </source>
</evidence>
<organism evidence="7">
    <name type="scientific">Phytoplasma vitis</name>
    <name type="common">Flavescence doree phytoplasma</name>
    <dbReference type="NCBI Taxonomy" id="131152"/>
    <lineage>
        <taxon>Bacteria</taxon>
        <taxon>Bacillati</taxon>
        <taxon>Mycoplasmatota</taxon>
        <taxon>Mollicutes</taxon>
        <taxon>Acholeplasmatales</taxon>
        <taxon>Acholeplasmataceae</taxon>
        <taxon>Candidatus Phytoplasma</taxon>
        <taxon>16SrV (Elm yellows group)</taxon>
    </lineage>
</organism>
<dbReference type="CDD" id="cd06089">
    <property type="entry name" value="KOW_RPL26"/>
    <property type="match status" value="1"/>
</dbReference>
<evidence type="ECO:0000256" key="5">
    <source>
        <dbReference type="HAMAP-Rule" id="MF_01326"/>
    </source>
</evidence>
<dbReference type="GO" id="GO:0003735">
    <property type="term" value="F:structural constituent of ribosome"/>
    <property type="evidence" value="ECO:0007669"/>
    <property type="project" value="InterPro"/>
</dbReference>
<accession>I6TTQ5</accession>
<dbReference type="EMBL" id="JN851859">
    <property type="protein sequence ID" value="AFN02509.1"/>
    <property type="molecule type" value="Genomic_DNA"/>
</dbReference>
<dbReference type="AlphaFoldDB" id="I6TTQ5"/>
<feature type="domain" description="Large ribosomal subunit protein uL24 C-terminal" evidence="6">
    <location>
        <begin position="49"/>
        <end position="110"/>
    </location>
</feature>
<comment type="subunit">
    <text evidence="5">Part of the 50S ribosomal subunit.</text>
</comment>
<dbReference type="GO" id="GO:0019843">
    <property type="term" value="F:rRNA binding"/>
    <property type="evidence" value="ECO:0007669"/>
    <property type="project" value="UniProtKB-UniRule"/>
</dbReference>
<dbReference type="EMBL" id="JN851863">
    <property type="protein sequence ID" value="AFN02569.1"/>
    <property type="molecule type" value="Genomic_DNA"/>
</dbReference>
<evidence type="ECO:0000256" key="4">
    <source>
        <dbReference type="ARBA" id="ARBA00035206"/>
    </source>
</evidence>
<comment type="function">
    <text evidence="5">One of the proteins that surrounds the polypeptide exit tunnel on the outside of the subunit.</text>
</comment>
<dbReference type="GO" id="GO:0006412">
    <property type="term" value="P:translation"/>
    <property type="evidence" value="ECO:0007669"/>
    <property type="project" value="UniProtKB-UniRule"/>
</dbReference>
<reference evidence="7" key="1">
    <citation type="journal article" date="2012" name="Ann. Appl. Biol.">
        <title>Sequence analyses of S10-spc operon among 16SrV group phytoplasmas: phylogenetic relationships and identification of discriminating single nucleotide polymorphisms.</title>
        <authorList>
            <person name="Durante G."/>
            <person name="Casati P."/>
            <person name="Clair D."/>
            <person name="Quaglino F."/>
            <person name="Bulgari D."/>
            <person name="Boudon-Padieu E."/>
            <person name="Bianco P.A."/>
        </authorList>
    </citation>
    <scope>NUCLEOTIDE SEQUENCE</scope>
    <source>
        <strain evidence="8">FD-C</strain>
        <strain evidence="7">FD92</strain>
    </source>
</reference>
<evidence type="ECO:0000256" key="3">
    <source>
        <dbReference type="ARBA" id="ARBA00023274"/>
    </source>
</evidence>
<dbReference type="InterPro" id="IPR041988">
    <property type="entry name" value="Ribosomal_uL24_KOW"/>
</dbReference>
<dbReference type="InterPro" id="IPR003256">
    <property type="entry name" value="Ribosomal_uL24"/>
</dbReference>
<evidence type="ECO:0000259" key="6">
    <source>
        <dbReference type="Pfam" id="PF17136"/>
    </source>
</evidence>
<dbReference type="InterPro" id="IPR008991">
    <property type="entry name" value="Translation_prot_SH3-like_sf"/>
</dbReference>
<proteinExistence type="inferred from homology"/>
<evidence type="ECO:0000313" key="7">
    <source>
        <dbReference type="EMBL" id="AFN02509.1"/>
    </source>
</evidence>